<sequence length="76" mass="9381">MGKEEREGEERRGEERGGEERRGEERGGEEKRGEERRGEEKRGEERRWRRLSRFSRNYFAPYRLVFIFLHISRHKS</sequence>
<dbReference type="Proteomes" id="UP000314294">
    <property type="component" value="Unassembled WGS sequence"/>
</dbReference>
<organism evidence="2 3">
    <name type="scientific">Liparis tanakae</name>
    <name type="common">Tanaka's snailfish</name>
    <dbReference type="NCBI Taxonomy" id="230148"/>
    <lineage>
        <taxon>Eukaryota</taxon>
        <taxon>Metazoa</taxon>
        <taxon>Chordata</taxon>
        <taxon>Craniata</taxon>
        <taxon>Vertebrata</taxon>
        <taxon>Euteleostomi</taxon>
        <taxon>Actinopterygii</taxon>
        <taxon>Neopterygii</taxon>
        <taxon>Teleostei</taxon>
        <taxon>Neoteleostei</taxon>
        <taxon>Acanthomorphata</taxon>
        <taxon>Eupercaria</taxon>
        <taxon>Perciformes</taxon>
        <taxon>Cottioidei</taxon>
        <taxon>Cottales</taxon>
        <taxon>Liparidae</taxon>
        <taxon>Liparis</taxon>
    </lineage>
</organism>
<dbReference type="EMBL" id="SRLO01007136">
    <property type="protein sequence ID" value="TNN28225.1"/>
    <property type="molecule type" value="Genomic_DNA"/>
</dbReference>
<protein>
    <submittedName>
        <fullName evidence="2">RNA-binding protein 4F</fullName>
    </submittedName>
</protein>
<gene>
    <name evidence="2" type="primary">Rnp4F_0</name>
    <name evidence="2" type="ORF">EYF80_061627</name>
</gene>
<evidence type="ECO:0000313" key="2">
    <source>
        <dbReference type="EMBL" id="TNN28225.1"/>
    </source>
</evidence>
<evidence type="ECO:0000256" key="1">
    <source>
        <dbReference type="SAM" id="MobiDB-lite"/>
    </source>
</evidence>
<evidence type="ECO:0000313" key="3">
    <source>
        <dbReference type="Proteomes" id="UP000314294"/>
    </source>
</evidence>
<keyword evidence="3" id="KW-1185">Reference proteome</keyword>
<name>A0A4Z2EHJ3_9TELE</name>
<accession>A0A4Z2EHJ3</accession>
<reference evidence="2 3" key="1">
    <citation type="submission" date="2019-03" db="EMBL/GenBank/DDBJ databases">
        <title>First draft genome of Liparis tanakae, snailfish: a comprehensive survey of snailfish specific genes.</title>
        <authorList>
            <person name="Kim W."/>
            <person name="Song I."/>
            <person name="Jeong J.-H."/>
            <person name="Kim D."/>
            <person name="Kim S."/>
            <person name="Ryu S."/>
            <person name="Song J.Y."/>
            <person name="Lee S.K."/>
        </authorList>
    </citation>
    <scope>NUCLEOTIDE SEQUENCE [LARGE SCALE GENOMIC DNA]</scope>
    <source>
        <tissue evidence="2">Muscle</tissue>
    </source>
</reference>
<dbReference type="AlphaFoldDB" id="A0A4Z2EHJ3"/>
<proteinExistence type="predicted"/>
<comment type="caution">
    <text evidence="2">The sequence shown here is derived from an EMBL/GenBank/DDBJ whole genome shotgun (WGS) entry which is preliminary data.</text>
</comment>
<feature type="region of interest" description="Disordered" evidence="1">
    <location>
        <begin position="1"/>
        <end position="47"/>
    </location>
</feature>